<feature type="region of interest" description="Disordered" evidence="2">
    <location>
        <begin position="452"/>
        <end position="496"/>
    </location>
</feature>
<feature type="region of interest" description="Disordered" evidence="2">
    <location>
        <begin position="318"/>
        <end position="337"/>
    </location>
</feature>
<dbReference type="PROSITE" id="PS50157">
    <property type="entry name" value="ZINC_FINGER_C2H2_2"/>
    <property type="match status" value="1"/>
</dbReference>
<evidence type="ECO:0000259" key="3">
    <source>
        <dbReference type="PROSITE" id="PS50157"/>
    </source>
</evidence>
<feature type="region of interest" description="Disordered" evidence="2">
    <location>
        <begin position="139"/>
        <end position="160"/>
    </location>
</feature>
<gene>
    <name evidence="4" type="ORF">CYLTODRAFT_460041</name>
</gene>
<evidence type="ECO:0000313" key="4">
    <source>
        <dbReference type="EMBL" id="KIY61223.1"/>
    </source>
</evidence>
<evidence type="ECO:0000256" key="2">
    <source>
        <dbReference type="SAM" id="MobiDB-lite"/>
    </source>
</evidence>
<evidence type="ECO:0000313" key="5">
    <source>
        <dbReference type="Proteomes" id="UP000054007"/>
    </source>
</evidence>
<dbReference type="GO" id="GO:0008270">
    <property type="term" value="F:zinc ion binding"/>
    <property type="evidence" value="ECO:0007669"/>
    <property type="project" value="UniProtKB-KW"/>
</dbReference>
<feature type="compositionally biased region" description="Pro residues" evidence="2">
    <location>
        <begin position="456"/>
        <end position="471"/>
    </location>
</feature>
<protein>
    <recommendedName>
        <fullName evidence="3">C2H2-type domain-containing protein</fullName>
    </recommendedName>
</protein>
<feature type="region of interest" description="Disordered" evidence="2">
    <location>
        <begin position="643"/>
        <end position="751"/>
    </location>
</feature>
<sequence>MQKLSNPALLYHNLPKTLDRYVIKHHTWSLSTSTDRAEAGAGGRDCIQCDIDGGGAFDDVAERMLKVNPNNAEAKYAHFSLENILSTNFLDYIVAALVQKCPALLHCDDERRKALEIVAQKFSDWKRYYMTASGPALAQHTSKSSKASNPASAAVRQSLTPQSTSLPQTFPLALLYLSWDPSPSPFDYRSRSLSPKNAMFSMPSSRHLPRITIPNSLPEKPCFFPGAKPCSASNDELIFSYIFKPFANRYDDLFKHGSEYSCLEDNNSDVCARHTSAAPAALSPLALTASSTIAPIPSSPMLTPSLLLAPASSLPTPASSSFSSKPTPSSPTPLVLSLGKRKPVDIQDLPEKKRKTDSVLELPTLGRFTSLNEYVIGLSAKGLIAKSAFKAAGDALTMKEKTAKEKAAKARGQRRWRWKRSELRLPDSLKKCHNVQNITEFCQYEVLATFDEPEDAPPAPPQDLTPDPDTPCPDDINPLVRGTANEEPSSSFPRQLPPLQFQVLNSNQQLGFLRTDDSFDMDVSQSFGSGVDVTPQLPLDTEGFNSAVRGTANEEPSSSFPRQPPPLQFQVLNSNQQLGFLRTDDSFDMDVSQSFGSGVDVTPQLPLDTEGFNSADDINPLGWGTANEEPSISSPFFPRMDDSFDMDIFQSSNNGVDITTRPEPPLDAEGSDSEANDVLSPQGAQPVERRKLRARPEQGVVYERPDVVSDMDEDGGSNNDGSDDKSQMDGEGEPEAEMSGADGSDSEAGSGEVMNTASLLQECGQLLVQIGLEYDGGLAGFFCTRSPDFKHPGEPCGNFFFTYKSALEHIQLHHHHLLEPLQRRQLRPIFPKKSPQFQRPARRIPPYKYLPIEEGTKCPKCTFASAEDAAVIKHLSQHHDGRKPTNKTVLESVYFQTIHRTSFCVSSVHNPHSNSEETRIARELQAMSKAKDSNRKLFRGQPLDSNQLLAKTFLWEDYTADKDPELLREQCRSHLLRSQEEESQIELDGSSEDEDDDYAAGLAVQGRLNVRGLRLGVTAYLKSGMNILGNSPEEALSALTSGGDSSPAVDFQEQSTIAKYAGGVFQYICYLYWRPSDGRWSESYLRPPLNADIVSSLQAVAEALHSEDEAQLFAELDKLFNFLWFNCNWPQSTSALLDPTLCWLALKHLKDDGTFAVDRVANNTHYLLFFMKASFVRRCSQGDLIPNIKANFHWIDPNGTIGHSKRSTYSVVHRMRSLAGQTFRSQLASPTVNTDSLASQGFLVYKDTRIFNMEAFKKMIGALEQEIIATWTGLLQGLCVEVDFASTPGICDTLTSTANRYSFINDPRNRHLLVPSCQLLKHLTSLAGWMNEDLPVEKMWEEHFLKPLAGLEQNLALHAQYGSGSPWRGTELVTLLFQNTSARSRNFCYMEPYLVATSEYSKTSSVMGRDRFVPKAVPSFTSRMLLQVHAIARPIVVWYLRACQSTVRVSNEPLANLYHTMAFMNNGQPFTAGEISSSMKQWAQAYLNWPMDLSSYRHIQTALHRELCTQSPAHNQSAFRAAQKAALGRVNGNHLFARSDDEELGGLEQVFLAYFEVSGSWQEVLGLQKSGGSGMQRTWTDQIEGYDSQLNHFPHQLRCWRLMEGGKPDSDIK</sequence>
<dbReference type="STRING" id="1314674.A0A0D7ASA2"/>
<dbReference type="InterPro" id="IPR013087">
    <property type="entry name" value="Znf_C2H2_type"/>
</dbReference>
<organism evidence="4 5">
    <name type="scientific">Cylindrobasidium torrendii FP15055 ss-10</name>
    <dbReference type="NCBI Taxonomy" id="1314674"/>
    <lineage>
        <taxon>Eukaryota</taxon>
        <taxon>Fungi</taxon>
        <taxon>Dikarya</taxon>
        <taxon>Basidiomycota</taxon>
        <taxon>Agaricomycotina</taxon>
        <taxon>Agaricomycetes</taxon>
        <taxon>Agaricomycetidae</taxon>
        <taxon>Agaricales</taxon>
        <taxon>Marasmiineae</taxon>
        <taxon>Physalacriaceae</taxon>
        <taxon>Cylindrobasidium</taxon>
    </lineage>
</organism>
<keyword evidence="1" id="KW-0862">Zinc</keyword>
<dbReference type="EMBL" id="KN881007">
    <property type="protein sequence ID" value="KIY61223.1"/>
    <property type="molecule type" value="Genomic_DNA"/>
</dbReference>
<keyword evidence="1" id="KW-0863">Zinc-finger</keyword>
<dbReference type="OrthoDB" id="3151137at2759"/>
<reference evidence="4 5" key="1">
    <citation type="journal article" date="2015" name="Fungal Genet. Biol.">
        <title>Evolution of novel wood decay mechanisms in Agaricales revealed by the genome sequences of Fistulina hepatica and Cylindrobasidium torrendii.</title>
        <authorList>
            <person name="Floudas D."/>
            <person name="Held B.W."/>
            <person name="Riley R."/>
            <person name="Nagy L.G."/>
            <person name="Koehler G."/>
            <person name="Ransdell A.S."/>
            <person name="Younus H."/>
            <person name="Chow J."/>
            <person name="Chiniquy J."/>
            <person name="Lipzen A."/>
            <person name="Tritt A."/>
            <person name="Sun H."/>
            <person name="Haridas S."/>
            <person name="LaButti K."/>
            <person name="Ohm R.A."/>
            <person name="Kues U."/>
            <person name="Blanchette R.A."/>
            <person name="Grigoriev I.V."/>
            <person name="Minto R.E."/>
            <person name="Hibbett D.S."/>
        </authorList>
    </citation>
    <scope>NUCLEOTIDE SEQUENCE [LARGE SCALE GENOMIC DNA]</scope>
    <source>
        <strain evidence="4 5">FP15055 ss-10</strain>
    </source>
</reference>
<feature type="compositionally biased region" description="Low complexity" evidence="2">
    <location>
        <begin position="142"/>
        <end position="154"/>
    </location>
</feature>
<dbReference type="Proteomes" id="UP000054007">
    <property type="component" value="Unassembled WGS sequence"/>
</dbReference>
<name>A0A0D7ASA2_9AGAR</name>
<evidence type="ECO:0000256" key="1">
    <source>
        <dbReference type="PROSITE-ProRule" id="PRU00042"/>
    </source>
</evidence>
<feature type="compositionally biased region" description="Low complexity" evidence="2">
    <location>
        <begin position="739"/>
        <end position="751"/>
    </location>
</feature>
<proteinExistence type="predicted"/>
<feature type="domain" description="C2H2-type" evidence="3">
    <location>
        <begin position="856"/>
        <end position="884"/>
    </location>
</feature>
<keyword evidence="1" id="KW-0479">Metal-binding</keyword>
<accession>A0A0D7ASA2</accession>
<keyword evidence="5" id="KW-1185">Reference proteome</keyword>